<reference evidence="1" key="2">
    <citation type="submission" date="2021-04" db="EMBL/GenBank/DDBJ databases">
        <authorList>
            <person name="Gilroy R."/>
        </authorList>
    </citation>
    <scope>NUCLEOTIDE SEQUENCE</scope>
    <source>
        <strain evidence="1">14975</strain>
    </source>
</reference>
<evidence type="ECO:0000313" key="2">
    <source>
        <dbReference type="Proteomes" id="UP000823964"/>
    </source>
</evidence>
<dbReference type="Proteomes" id="UP000823964">
    <property type="component" value="Unassembled WGS sequence"/>
</dbReference>
<sequence>MKPLSKKQLAVLGQLSTKAYRHLVSVGYPLEAYDTWRHELTAEHCNGISSWRSLNQLHFVPLCNALRAILGLPPREDHTPRTRKEALIETIRDRAHHWELNTGYISAITSKRFGVIIRQGQSLESALIRLNEEELRQLIYTLEARGRAKTAKISRQFNLPIPAEIHKSASTMPPPRLAAWRGDRLA</sequence>
<name>A0A9D1VCA8_9BACT</name>
<accession>A0A9D1VCA8</accession>
<evidence type="ECO:0000313" key="1">
    <source>
        <dbReference type="EMBL" id="HIX20337.1"/>
    </source>
</evidence>
<dbReference type="EMBL" id="DXFQ01000129">
    <property type="protein sequence ID" value="HIX20337.1"/>
    <property type="molecule type" value="Genomic_DNA"/>
</dbReference>
<reference evidence="1" key="1">
    <citation type="journal article" date="2021" name="PeerJ">
        <title>Extensive microbial diversity within the chicken gut microbiome revealed by metagenomics and culture.</title>
        <authorList>
            <person name="Gilroy R."/>
            <person name="Ravi A."/>
            <person name="Getino M."/>
            <person name="Pursley I."/>
            <person name="Horton D.L."/>
            <person name="Alikhan N.F."/>
            <person name="Baker D."/>
            <person name="Gharbi K."/>
            <person name="Hall N."/>
            <person name="Watson M."/>
            <person name="Adriaenssens E.M."/>
            <person name="Foster-Nyarko E."/>
            <person name="Jarju S."/>
            <person name="Secka A."/>
            <person name="Antonio M."/>
            <person name="Oren A."/>
            <person name="Chaudhuri R.R."/>
            <person name="La Ragione R."/>
            <person name="Hildebrand F."/>
            <person name="Pallen M.J."/>
        </authorList>
    </citation>
    <scope>NUCLEOTIDE SEQUENCE</scope>
    <source>
        <strain evidence="1">14975</strain>
    </source>
</reference>
<gene>
    <name evidence="1" type="ORF">H9862_07035</name>
</gene>
<comment type="caution">
    <text evidence="1">The sequence shown here is derived from an EMBL/GenBank/DDBJ whole genome shotgun (WGS) entry which is preliminary data.</text>
</comment>
<proteinExistence type="predicted"/>
<protein>
    <submittedName>
        <fullName evidence="1">Uncharacterized protein</fullName>
    </submittedName>
</protein>
<dbReference type="AlphaFoldDB" id="A0A9D1VCA8"/>
<organism evidence="1 2">
    <name type="scientific">Candidatus Akkermansia intestinigallinarum</name>
    <dbReference type="NCBI Taxonomy" id="2838431"/>
    <lineage>
        <taxon>Bacteria</taxon>
        <taxon>Pseudomonadati</taxon>
        <taxon>Verrucomicrobiota</taxon>
        <taxon>Verrucomicrobiia</taxon>
        <taxon>Verrucomicrobiales</taxon>
        <taxon>Akkermansiaceae</taxon>
        <taxon>Akkermansia</taxon>
    </lineage>
</organism>